<sequence>MSSRRSLSHLSSRRWLGASALLFLLIQFSSTNMSFALASDEEPGDLLRESANTRRFMSSSLSARTVIGRESAEEAEELFVYSTGAIGRRKLATTCIKVSGYTPLPDVDHEGDTITSSGKPALQCTLNRACLAFNSAGELKSSITPLVATPGRCLYVKQGNAPSSCANYAGYSVIPDVDHPGDNITFSSTIKPSDRCSSDPLCKGFNSDGWTKSAVTPTVPAKGVCFYTKIVPSPPPPPPSPPRPTSPPAQDTSTAGCNDAAAALAEHNKDRALHGCPALTWNETLAKGAQAWAQRLAANCTLTSVAGKYGENLYALPSDWPLTAPEASCAKAVKFWYSGVSSYKFTSTPWSDNALNFGSIGLFTQVVWKSTTQVGCGAALSNDNMCFVVSCRYLPPGNYIGNSQFFNNVLPLLRQGS</sequence>
<keyword evidence="2" id="KW-0568">Pathogenesis-related protein</keyword>
<evidence type="ECO:0000259" key="5">
    <source>
        <dbReference type="SMART" id="SM00198"/>
    </source>
</evidence>
<comment type="caution">
    <text evidence="7">The sequence shown here is derived from an EMBL/GenBank/DDBJ whole genome shotgun (WGS) entry which is preliminary data.</text>
</comment>
<dbReference type="InterPro" id="IPR035940">
    <property type="entry name" value="CAP_sf"/>
</dbReference>
<dbReference type="Proteomes" id="UP000747110">
    <property type="component" value="Unassembled WGS sequence"/>
</dbReference>
<dbReference type="SMART" id="SM00198">
    <property type="entry name" value="SCP"/>
    <property type="match status" value="1"/>
</dbReference>
<feature type="signal peptide" evidence="4">
    <location>
        <begin position="1"/>
        <end position="31"/>
    </location>
</feature>
<gene>
    <name evidence="6" type="ORF">Vretifemale_12424</name>
    <name evidence="7" type="ORF">Vretimale_10368</name>
</gene>
<dbReference type="PROSITE" id="PS01010">
    <property type="entry name" value="CRISP_2"/>
    <property type="match status" value="1"/>
</dbReference>
<feature type="domain" description="SCP" evidence="5">
    <location>
        <begin position="258"/>
        <end position="401"/>
    </location>
</feature>
<protein>
    <recommendedName>
        <fullName evidence="5">SCP domain-containing protein</fullName>
    </recommendedName>
</protein>
<dbReference type="InterPro" id="IPR018244">
    <property type="entry name" value="Allrgn_V5/Tpx1_CS"/>
</dbReference>
<feature type="chain" id="PRO_5035391478" description="SCP domain-containing protein" evidence="4">
    <location>
        <begin position="32"/>
        <end position="417"/>
    </location>
</feature>
<dbReference type="Pfam" id="PF00188">
    <property type="entry name" value="CAP"/>
    <property type="match status" value="1"/>
</dbReference>
<keyword evidence="4" id="KW-0732">Signal</keyword>
<feature type="region of interest" description="Disordered" evidence="3">
    <location>
        <begin position="232"/>
        <end position="256"/>
    </location>
</feature>
<evidence type="ECO:0000313" key="7">
    <source>
        <dbReference type="EMBL" id="GIM06061.1"/>
    </source>
</evidence>
<evidence type="ECO:0000313" key="8">
    <source>
        <dbReference type="Proteomes" id="UP000722791"/>
    </source>
</evidence>
<evidence type="ECO:0000256" key="2">
    <source>
        <dbReference type="ARBA" id="ARBA00023265"/>
    </source>
</evidence>
<dbReference type="EMBL" id="BNCQ01000020">
    <property type="protein sequence ID" value="GIM06061.1"/>
    <property type="molecule type" value="Genomic_DNA"/>
</dbReference>
<dbReference type="PANTHER" id="PTHR10334">
    <property type="entry name" value="CYSTEINE-RICH SECRETORY PROTEIN-RELATED"/>
    <property type="match status" value="1"/>
</dbReference>
<evidence type="ECO:0000313" key="6">
    <source>
        <dbReference type="EMBL" id="GIL83680.1"/>
    </source>
</evidence>
<dbReference type="AlphaFoldDB" id="A0A8J4LQZ5"/>
<dbReference type="InterPro" id="IPR002413">
    <property type="entry name" value="V5_allergen-like"/>
</dbReference>
<evidence type="ECO:0000256" key="3">
    <source>
        <dbReference type="SAM" id="MobiDB-lite"/>
    </source>
</evidence>
<comment type="function">
    <text evidence="1">Probably involved in the defense reaction of plants against pathogens.</text>
</comment>
<dbReference type="Gene3D" id="3.40.33.10">
    <property type="entry name" value="CAP"/>
    <property type="match status" value="1"/>
</dbReference>
<accession>A0A8J4LQZ5</accession>
<dbReference type="InterPro" id="IPR001283">
    <property type="entry name" value="CRISP-related"/>
</dbReference>
<dbReference type="EMBL" id="BNCP01000027">
    <property type="protein sequence ID" value="GIL83680.1"/>
    <property type="molecule type" value="Genomic_DNA"/>
</dbReference>
<proteinExistence type="predicted"/>
<reference evidence="7" key="1">
    <citation type="journal article" date="2021" name="Proc. Natl. Acad. Sci. U.S.A.">
        <title>Three genomes in the algal genus Volvox reveal the fate of a haploid sex-determining region after a transition to homothallism.</title>
        <authorList>
            <person name="Yamamoto K."/>
            <person name="Hamaji T."/>
            <person name="Kawai-Toyooka H."/>
            <person name="Matsuzaki R."/>
            <person name="Takahashi F."/>
            <person name="Nishimura Y."/>
            <person name="Kawachi M."/>
            <person name="Noguchi H."/>
            <person name="Minakuchi Y."/>
            <person name="Umen J.G."/>
            <person name="Toyoda A."/>
            <person name="Nozaki H."/>
        </authorList>
    </citation>
    <scope>NUCLEOTIDE SEQUENCE</scope>
    <source>
        <strain evidence="7">NIES-3785</strain>
        <strain evidence="6">NIES-3786</strain>
    </source>
</reference>
<dbReference type="Proteomes" id="UP000722791">
    <property type="component" value="Unassembled WGS sequence"/>
</dbReference>
<evidence type="ECO:0000256" key="4">
    <source>
        <dbReference type="SAM" id="SignalP"/>
    </source>
</evidence>
<name>A0A8J4LQZ5_9CHLO</name>
<dbReference type="OrthoDB" id="10634274at2759"/>
<keyword evidence="2" id="KW-0611">Plant defense</keyword>
<dbReference type="PRINTS" id="PR00838">
    <property type="entry name" value="V5ALLERGEN"/>
</dbReference>
<dbReference type="InterPro" id="IPR014044">
    <property type="entry name" value="CAP_dom"/>
</dbReference>
<dbReference type="GO" id="GO:0005576">
    <property type="term" value="C:extracellular region"/>
    <property type="evidence" value="ECO:0007669"/>
    <property type="project" value="InterPro"/>
</dbReference>
<feature type="compositionally biased region" description="Pro residues" evidence="3">
    <location>
        <begin position="232"/>
        <end position="247"/>
    </location>
</feature>
<dbReference type="SUPFAM" id="SSF55797">
    <property type="entry name" value="PR-1-like"/>
    <property type="match status" value="1"/>
</dbReference>
<dbReference type="PRINTS" id="PR00837">
    <property type="entry name" value="V5TPXLIKE"/>
</dbReference>
<dbReference type="CDD" id="cd05382">
    <property type="entry name" value="CAP_GAPR1-like"/>
    <property type="match status" value="1"/>
</dbReference>
<dbReference type="InterPro" id="IPR034113">
    <property type="entry name" value="SCP_GAPR1-like"/>
</dbReference>
<organism evidence="7 8">
    <name type="scientific">Volvox reticuliferus</name>
    <dbReference type="NCBI Taxonomy" id="1737510"/>
    <lineage>
        <taxon>Eukaryota</taxon>
        <taxon>Viridiplantae</taxon>
        <taxon>Chlorophyta</taxon>
        <taxon>core chlorophytes</taxon>
        <taxon>Chlorophyceae</taxon>
        <taxon>CS clade</taxon>
        <taxon>Chlamydomonadales</taxon>
        <taxon>Volvocaceae</taxon>
        <taxon>Volvox</taxon>
    </lineage>
</organism>
<keyword evidence="9" id="KW-1185">Reference proteome</keyword>
<evidence type="ECO:0000256" key="1">
    <source>
        <dbReference type="ARBA" id="ARBA00003143"/>
    </source>
</evidence>
<evidence type="ECO:0000313" key="9">
    <source>
        <dbReference type="Proteomes" id="UP000747110"/>
    </source>
</evidence>